<evidence type="ECO:0000256" key="2">
    <source>
        <dbReference type="ARBA" id="ARBA00022723"/>
    </source>
</evidence>
<feature type="domain" description="JmjC" evidence="4">
    <location>
        <begin position="101"/>
        <end position="230"/>
    </location>
</feature>
<dbReference type="GO" id="GO:0046872">
    <property type="term" value="F:metal ion binding"/>
    <property type="evidence" value="ECO:0007669"/>
    <property type="project" value="UniProtKB-KW"/>
</dbReference>
<comment type="cofactor">
    <cofactor evidence="1">
        <name>Fe(2+)</name>
        <dbReference type="ChEBI" id="CHEBI:29033"/>
    </cofactor>
</comment>
<dbReference type="SMART" id="SM00558">
    <property type="entry name" value="JmjC"/>
    <property type="match status" value="1"/>
</dbReference>
<dbReference type="InterPro" id="IPR003347">
    <property type="entry name" value="JmjC_dom"/>
</dbReference>
<dbReference type="Gene3D" id="2.60.120.650">
    <property type="entry name" value="Cupin"/>
    <property type="match status" value="1"/>
</dbReference>
<sequence length="384" mass="44594">MNPNIKQTLLGGLTYQEFLSEYWQQKPLLVRQAFNGSPIDISAEELAGIACDTSAPSRIVIENGREPWESLFGPFDDDIFANLPESHWTLLVNDLERYFPELRQVIKKFHFIPDWRLDDLMLSYATTDGSVGPHIDDYDVFLIQTSGKRKWRIDSREDYNKETLKDCSLRLLKYFDSDHDWILKPGDMLYLPPNIPHYGLAQNNDCMTLSVGFRAPSQRELIYNWVDSILNSPQFNSLYRDKERVFQPNSAEISQDDIEQLSKIILEGLDSRKNSLSVWLGKYLTETKGDSALDIEEKEGESQDKQASNNYQRKSWLRLALIEENQNIHFFADGEHFLLDHEAKEAINYLCNHYTYKKSLVEKFYKHAAFKIVFNKLLQGNGIA</sequence>
<keyword evidence="2" id="KW-0479">Metal-binding</keyword>
<name>A0A7V2WUT7_LEUMU</name>
<gene>
    <name evidence="5" type="ORF">ENJ51_06310</name>
</gene>
<dbReference type="Pfam" id="PF08007">
    <property type="entry name" value="JmjC_2"/>
    <property type="match status" value="1"/>
</dbReference>
<dbReference type="PROSITE" id="PS51184">
    <property type="entry name" value="JMJC"/>
    <property type="match status" value="1"/>
</dbReference>
<evidence type="ECO:0000313" key="5">
    <source>
        <dbReference type="EMBL" id="HFC92408.1"/>
    </source>
</evidence>
<dbReference type="Gene3D" id="3.40.366.30">
    <property type="entry name" value="50S ribosomal protein L16 arginine hydroxylase, Chain A, Domain 2"/>
    <property type="match status" value="1"/>
</dbReference>
<dbReference type="SUPFAM" id="SSF51197">
    <property type="entry name" value="Clavaminate synthase-like"/>
    <property type="match status" value="1"/>
</dbReference>
<dbReference type="Proteomes" id="UP000885750">
    <property type="component" value="Unassembled WGS sequence"/>
</dbReference>
<evidence type="ECO:0000256" key="3">
    <source>
        <dbReference type="ARBA" id="ARBA00023004"/>
    </source>
</evidence>
<evidence type="ECO:0000259" key="4">
    <source>
        <dbReference type="PROSITE" id="PS51184"/>
    </source>
</evidence>
<keyword evidence="3" id="KW-0408">Iron</keyword>
<dbReference type="InterPro" id="IPR039994">
    <property type="entry name" value="NO66-like"/>
</dbReference>
<dbReference type="PANTHER" id="PTHR13096:SF8">
    <property type="entry name" value="RIBOSOMAL OXYGENASE 1"/>
    <property type="match status" value="1"/>
</dbReference>
<dbReference type="EMBL" id="DRMS01000236">
    <property type="protein sequence ID" value="HFC92408.1"/>
    <property type="molecule type" value="Genomic_DNA"/>
</dbReference>
<dbReference type="AlphaFoldDB" id="A0A7V2WUT7"/>
<protein>
    <submittedName>
        <fullName evidence="5">Cupin domain-containing protein</fullName>
    </submittedName>
</protein>
<comment type="caution">
    <text evidence="5">The sequence shown here is derived from an EMBL/GenBank/DDBJ whole genome shotgun (WGS) entry which is preliminary data.</text>
</comment>
<proteinExistence type="predicted"/>
<organism evidence="5">
    <name type="scientific">Leucothrix mucor</name>
    <dbReference type="NCBI Taxonomy" id="45248"/>
    <lineage>
        <taxon>Bacteria</taxon>
        <taxon>Pseudomonadati</taxon>
        <taxon>Pseudomonadota</taxon>
        <taxon>Gammaproteobacteria</taxon>
        <taxon>Thiotrichales</taxon>
        <taxon>Thiotrichaceae</taxon>
        <taxon>Leucothrix</taxon>
    </lineage>
</organism>
<accession>A0A7V2WUT7</accession>
<dbReference type="GO" id="GO:0016706">
    <property type="term" value="F:2-oxoglutarate-dependent dioxygenase activity"/>
    <property type="evidence" value="ECO:0007669"/>
    <property type="project" value="TreeGrafter"/>
</dbReference>
<reference evidence="5" key="1">
    <citation type="journal article" date="2020" name="mSystems">
        <title>Genome- and Community-Level Interaction Insights into Carbon Utilization and Element Cycling Functions of Hydrothermarchaeota in Hydrothermal Sediment.</title>
        <authorList>
            <person name="Zhou Z."/>
            <person name="Liu Y."/>
            <person name="Xu W."/>
            <person name="Pan J."/>
            <person name="Luo Z.H."/>
            <person name="Li M."/>
        </authorList>
    </citation>
    <scope>NUCLEOTIDE SEQUENCE [LARGE SCALE GENOMIC DNA]</scope>
    <source>
        <strain evidence="5">HyVt-493</strain>
    </source>
</reference>
<evidence type="ECO:0000256" key="1">
    <source>
        <dbReference type="ARBA" id="ARBA00001954"/>
    </source>
</evidence>
<dbReference type="PANTHER" id="PTHR13096">
    <property type="entry name" value="MINA53 MYC INDUCED NUCLEAR ANTIGEN"/>
    <property type="match status" value="1"/>
</dbReference>